<reference evidence="1 2" key="1">
    <citation type="journal article" date="2012" name="BMC Genomics">
        <title>Comparative genomics of the white-rot fungi, Phanerochaete carnosa and P. chrysosporium, to elucidate the genetic basis of the distinct wood types they colonize.</title>
        <authorList>
            <person name="Suzuki H."/>
            <person name="MacDonald J."/>
            <person name="Syed K."/>
            <person name="Salamov A."/>
            <person name="Hori C."/>
            <person name="Aerts A."/>
            <person name="Henrissat B."/>
            <person name="Wiebenga A."/>
            <person name="vanKuyk P.A."/>
            <person name="Barry K."/>
            <person name="Lindquist E."/>
            <person name="LaButti K."/>
            <person name="Lapidus A."/>
            <person name="Lucas S."/>
            <person name="Coutinho P."/>
            <person name="Gong Y."/>
            <person name="Samejima M."/>
            <person name="Mahadevan R."/>
            <person name="Abou-Zaid M."/>
            <person name="de Vries R.P."/>
            <person name="Igarashi K."/>
            <person name="Yadav J.S."/>
            <person name="Grigoriev I.V."/>
            <person name="Master E.R."/>
        </authorList>
    </citation>
    <scope>NUCLEOTIDE SEQUENCE [LARGE SCALE GENOMIC DNA]</scope>
    <source>
        <strain evidence="1 2">HHB-10118-sp</strain>
    </source>
</reference>
<dbReference type="EMBL" id="JH930470">
    <property type="protein sequence ID" value="EKM57453.1"/>
    <property type="molecule type" value="Genomic_DNA"/>
</dbReference>
<organism evidence="1 2">
    <name type="scientific">Phanerochaete carnosa (strain HHB-10118-sp)</name>
    <name type="common">White-rot fungus</name>
    <name type="synonym">Peniophora carnosa</name>
    <dbReference type="NCBI Taxonomy" id="650164"/>
    <lineage>
        <taxon>Eukaryota</taxon>
        <taxon>Fungi</taxon>
        <taxon>Dikarya</taxon>
        <taxon>Basidiomycota</taxon>
        <taxon>Agaricomycotina</taxon>
        <taxon>Agaricomycetes</taxon>
        <taxon>Polyporales</taxon>
        <taxon>Phanerochaetaceae</taxon>
        <taxon>Phanerochaete</taxon>
    </lineage>
</organism>
<dbReference type="Proteomes" id="UP000008370">
    <property type="component" value="Unassembled WGS sequence"/>
</dbReference>
<accession>K5W0V2</accession>
<dbReference type="AlphaFoldDB" id="K5W0V2"/>
<dbReference type="InParanoid" id="K5W0V2"/>
<gene>
    <name evidence="1" type="ORF">PHACADRAFT_206365</name>
</gene>
<sequence>MHSPKVCPALGRSAKLPPPLKGLNSLLPQPKAFLVRGDDVERSPAPFPPRTPLSPLATPAPAASRQCMALVFALVLGDDDALLMRGQVLIWHLPDAKKVVIWCLSMIN</sequence>
<name>K5W0V2_PHACS</name>
<evidence type="ECO:0000313" key="2">
    <source>
        <dbReference type="Proteomes" id="UP000008370"/>
    </source>
</evidence>
<dbReference type="GeneID" id="18912472"/>
<evidence type="ECO:0000313" key="1">
    <source>
        <dbReference type="EMBL" id="EKM57453.1"/>
    </source>
</evidence>
<keyword evidence="2" id="KW-1185">Reference proteome</keyword>
<proteinExistence type="predicted"/>
<protein>
    <submittedName>
        <fullName evidence="1">Uncharacterized protein</fullName>
    </submittedName>
</protein>
<dbReference type="HOGENOM" id="CLU_2197862_0_0_1"/>
<dbReference type="KEGG" id="pco:PHACADRAFT_206365"/>
<dbReference type="RefSeq" id="XP_007392805.1">
    <property type="nucleotide sequence ID" value="XM_007392743.1"/>
</dbReference>